<dbReference type="RefSeq" id="WP_101778703.1">
    <property type="nucleotide sequence ID" value="NZ_NBUC01000076.1"/>
</dbReference>
<protein>
    <submittedName>
        <fullName evidence="2">DNA-binding protein</fullName>
    </submittedName>
</protein>
<proteinExistence type="predicted"/>
<name>A0ABX4TLK7_9HYPH</name>
<evidence type="ECO:0000313" key="2">
    <source>
        <dbReference type="EMBL" id="PLU02733.1"/>
    </source>
</evidence>
<evidence type="ECO:0000313" key="3">
    <source>
        <dbReference type="Proteomes" id="UP001190825"/>
    </source>
</evidence>
<dbReference type="EMBL" id="NBUC01000076">
    <property type="protein sequence ID" value="PLU02733.1"/>
    <property type="molecule type" value="Genomic_DNA"/>
</dbReference>
<dbReference type="Proteomes" id="UP001190825">
    <property type="component" value="Unassembled WGS sequence"/>
</dbReference>
<organism evidence="2 3">
    <name type="scientific">Sinorhizobium medicae</name>
    <dbReference type="NCBI Taxonomy" id="110321"/>
    <lineage>
        <taxon>Bacteria</taxon>
        <taxon>Pseudomonadati</taxon>
        <taxon>Pseudomonadota</taxon>
        <taxon>Alphaproteobacteria</taxon>
        <taxon>Hyphomicrobiales</taxon>
        <taxon>Rhizobiaceae</taxon>
        <taxon>Sinorhizobium/Ensifer group</taxon>
        <taxon>Sinorhizobium</taxon>
    </lineage>
</organism>
<sequence length="216" mass="23955">MTNRPPIKQAELNRLAAVAKRNNLTIEVEAEGVMIRMYPGSPAPATSSTAPQQLEPALNEQERGVMDELAKRGVEVHVAWYTVKNLQDRVLVDVDPDQDQDRHSTEIRAEAVDEIAPPKEAPPALPEGRSPEEVARHFGISPRKLRQMARELGACRIVGNKVFLLPADVEAILEAAHPKPEQYHPGRDSAELNALLKRLEPAKRKGSKKPTKNTRP</sequence>
<feature type="compositionally biased region" description="Basic and acidic residues" evidence="1">
    <location>
        <begin position="177"/>
        <end position="190"/>
    </location>
</feature>
<keyword evidence="3" id="KW-1185">Reference proteome</keyword>
<dbReference type="GO" id="GO:0003677">
    <property type="term" value="F:DNA binding"/>
    <property type="evidence" value="ECO:0007669"/>
    <property type="project" value="UniProtKB-KW"/>
</dbReference>
<feature type="compositionally biased region" description="Basic residues" evidence="1">
    <location>
        <begin position="204"/>
        <end position="216"/>
    </location>
</feature>
<gene>
    <name evidence="2" type="ORF">BMJ33_16255</name>
</gene>
<reference evidence="2 3" key="1">
    <citation type="journal article" date="2018" name="FEMS Microbiol. Ecol.">
        <title>Co-invading symbiotic mutualists of Medicago polymorpha retain high ancestral diversity and contain diverse accessory genomes.</title>
        <authorList>
            <person name="Porter S.S."/>
            <person name="Faber-Hammond J.J."/>
            <person name="Friesen M.L."/>
        </authorList>
    </citation>
    <scope>NUCLEOTIDE SEQUENCE [LARGE SCALE GENOMIC DNA]</scope>
    <source>
        <strain evidence="2 3">Str16</strain>
    </source>
</reference>
<evidence type="ECO:0000256" key="1">
    <source>
        <dbReference type="SAM" id="MobiDB-lite"/>
    </source>
</evidence>
<keyword evidence="2" id="KW-0238">DNA-binding</keyword>
<accession>A0ABX4TLK7</accession>
<feature type="region of interest" description="Disordered" evidence="1">
    <location>
        <begin position="177"/>
        <end position="216"/>
    </location>
</feature>
<comment type="caution">
    <text evidence="2">The sequence shown here is derived from an EMBL/GenBank/DDBJ whole genome shotgun (WGS) entry which is preliminary data.</text>
</comment>